<evidence type="ECO:0000313" key="2">
    <source>
        <dbReference type="EMBL" id="GJT56515.1"/>
    </source>
</evidence>
<accession>A0ABQ5EZX9</accession>
<evidence type="ECO:0000313" key="3">
    <source>
        <dbReference type="Proteomes" id="UP001151760"/>
    </source>
</evidence>
<reference evidence="2" key="1">
    <citation type="journal article" date="2022" name="Int. J. Mol. Sci.">
        <title>Draft Genome of Tanacetum Coccineum: Genomic Comparison of Closely Related Tanacetum-Family Plants.</title>
        <authorList>
            <person name="Yamashiro T."/>
            <person name="Shiraishi A."/>
            <person name="Nakayama K."/>
            <person name="Satake H."/>
        </authorList>
    </citation>
    <scope>NUCLEOTIDE SEQUENCE</scope>
</reference>
<feature type="compositionally biased region" description="Basic and acidic residues" evidence="1">
    <location>
        <begin position="277"/>
        <end position="292"/>
    </location>
</feature>
<feature type="region of interest" description="Disordered" evidence="1">
    <location>
        <begin position="251"/>
        <end position="296"/>
    </location>
</feature>
<name>A0ABQ5EZX9_9ASTR</name>
<comment type="caution">
    <text evidence="2">The sequence shown here is derived from an EMBL/GenBank/DDBJ whole genome shotgun (WGS) entry which is preliminary data.</text>
</comment>
<reference evidence="2" key="2">
    <citation type="submission" date="2022-01" db="EMBL/GenBank/DDBJ databases">
        <authorList>
            <person name="Yamashiro T."/>
            <person name="Shiraishi A."/>
            <person name="Satake H."/>
            <person name="Nakayama K."/>
        </authorList>
    </citation>
    <scope>NUCLEOTIDE SEQUENCE</scope>
</reference>
<organism evidence="2 3">
    <name type="scientific">Tanacetum coccineum</name>
    <dbReference type="NCBI Taxonomy" id="301880"/>
    <lineage>
        <taxon>Eukaryota</taxon>
        <taxon>Viridiplantae</taxon>
        <taxon>Streptophyta</taxon>
        <taxon>Embryophyta</taxon>
        <taxon>Tracheophyta</taxon>
        <taxon>Spermatophyta</taxon>
        <taxon>Magnoliopsida</taxon>
        <taxon>eudicotyledons</taxon>
        <taxon>Gunneridae</taxon>
        <taxon>Pentapetalae</taxon>
        <taxon>asterids</taxon>
        <taxon>campanulids</taxon>
        <taxon>Asterales</taxon>
        <taxon>Asteraceae</taxon>
        <taxon>Asteroideae</taxon>
        <taxon>Anthemideae</taxon>
        <taxon>Anthemidinae</taxon>
        <taxon>Tanacetum</taxon>
    </lineage>
</organism>
<sequence>MGQLINHHEKVTNPSVSEEEMFPVISIVLELTLLGISSPRKVVEGRRDFSALFLSRENDTQNLWMHTKSTGAIWLMHIPALATGLPQTAKITCITHDFKEASSPIGSNSEIEPGLYFKLKGFKCFDSFLLEDKRKVFLFKEAHNSHTGDGGRFIRVGSHLNHLTFLKVNSTPSGIIDFVNTWCIESSCSRNASISSIRNQFPQGIYGRLESEKRYKSRSRDIGKEKVLVSPTLKVTDWSSCLKGSFVHRERRSRHVPVPQERSSKEEGNPRIGQRGISDDHKSCRKEERSNIHENQSLAMAGLNRNRSGRASSSIIRVLVKLGDLVLSK</sequence>
<proteinExistence type="predicted"/>
<evidence type="ECO:0000256" key="1">
    <source>
        <dbReference type="SAM" id="MobiDB-lite"/>
    </source>
</evidence>
<dbReference type="EMBL" id="BQNB010016852">
    <property type="protein sequence ID" value="GJT56515.1"/>
    <property type="molecule type" value="Genomic_DNA"/>
</dbReference>
<gene>
    <name evidence="2" type="ORF">Tco_0991569</name>
</gene>
<protein>
    <submittedName>
        <fullName evidence="2">Uncharacterized protein</fullName>
    </submittedName>
</protein>
<dbReference type="Proteomes" id="UP001151760">
    <property type="component" value="Unassembled WGS sequence"/>
</dbReference>
<keyword evidence="3" id="KW-1185">Reference proteome</keyword>